<evidence type="ECO:0000256" key="1">
    <source>
        <dbReference type="SAM" id="Phobius"/>
    </source>
</evidence>
<gene>
    <name evidence="2" type="ORF">BJY26_002140</name>
</gene>
<evidence type="ECO:0000313" key="2">
    <source>
        <dbReference type="EMBL" id="NYI67834.1"/>
    </source>
</evidence>
<dbReference type="EMBL" id="JACBZP010000001">
    <property type="protein sequence ID" value="NYI67834.1"/>
    <property type="molecule type" value="Genomic_DNA"/>
</dbReference>
<reference evidence="2 3" key="1">
    <citation type="submission" date="2020-07" db="EMBL/GenBank/DDBJ databases">
        <title>Sequencing the genomes of 1000 actinobacteria strains.</title>
        <authorList>
            <person name="Klenk H.-P."/>
        </authorList>
    </citation>
    <scope>NUCLEOTIDE SEQUENCE [LARGE SCALE GENOMIC DNA]</scope>
    <source>
        <strain evidence="2 3">DSM 26341</strain>
    </source>
</reference>
<proteinExistence type="predicted"/>
<comment type="caution">
    <text evidence="2">The sequence shown here is derived from an EMBL/GenBank/DDBJ whole genome shotgun (WGS) entry which is preliminary data.</text>
</comment>
<accession>A0A7Z0IHP5</accession>
<keyword evidence="1" id="KW-1133">Transmembrane helix</keyword>
<feature type="transmembrane region" description="Helical" evidence="1">
    <location>
        <begin position="145"/>
        <end position="165"/>
    </location>
</feature>
<dbReference type="RefSeq" id="WP_179428101.1">
    <property type="nucleotide sequence ID" value="NZ_JACBZP010000001.1"/>
</dbReference>
<organism evidence="2 3">
    <name type="scientific">Spelaeicoccus albus</name>
    <dbReference type="NCBI Taxonomy" id="1280376"/>
    <lineage>
        <taxon>Bacteria</taxon>
        <taxon>Bacillati</taxon>
        <taxon>Actinomycetota</taxon>
        <taxon>Actinomycetes</taxon>
        <taxon>Micrococcales</taxon>
        <taxon>Brevibacteriaceae</taxon>
        <taxon>Spelaeicoccus</taxon>
    </lineage>
</organism>
<keyword evidence="3" id="KW-1185">Reference proteome</keyword>
<protein>
    <submittedName>
        <fullName evidence="2">Uncharacterized protein</fullName>
    </submittedName>
</protein>
<keyword evidence="1" id="KW-0812">Transmembrane</keyword>
<keyword evidence="1" id="KW-0472">Membrane</keyword>
<evidence type="ECO:0000313" key="3">
    <source>
        <dbReference type="Proteomes" id="UP000539111"/>
    </source>
</evidence>
<dbReference type="AlphaFoldDB" id="A0A7Z0IHP5"/>
<dbReference type="Proteomes" id="UP000539111">
    <property type="component" value="Unassembled WGS sequence"/>
</dbReference>
<feature type="transmembrane region" description="Helical" evidence="1">
    <location>
        <begin position="171"/>
        <end position="189"/>
    </location>
</feature>
<name>A0A7Z0IHP5_9MICO</name>
<sequence length="203" mass="21052">MTATRIIALTPFGRPDQLAAACVLAKIHGTVVPVGDFSAIALGDDSDEARTAAASLSELAGRHELLLLISTEEHIDASQWRHGKHENDVPAGLALSSLPDELEDLVLGRTEPSAVKGSIDTRSMSRRQASAATMTGERARVARTAAVWILGVVCAAILGIVFAVMAIAGSAVAWIGVAVAVVLVVIAAWRTRKVVTAATANSA</sequence>